<evidence type="ECO:0000256" key="1">
    <source>
        <dbReference type="HAMAP-Rule" id="MF_02131"/>
    </source>
</evidence>
<organism evidence="3 4">
    <name type="scientific">Halorubellus litoreus</name>
    <dbReference type="NCBI Taxonomy" id="755308"/>
    <lineage>
        <taxon>Archaea</taxon>
        <taxon>Methanobacteriati</taxon>
        <taxon>Methanobacteriota</taxon>
        <taxon>Stenosarchaea group</taxon>
        <taxon>Halobacteria</taxon>
        <taxon>Halobacteriales</taxon>
        <taxon>Halorubellaceae</taxon>
        <taxon>Halorubellus</taxon>
    </lineage>
</organism>
<reference evidence="3 4" key="1">
    <citation type="journal article" date="2019" name="Int. J. Syst. Evol. Microbiol.">
        <title>The Global Catalogue of Microorganisms (GCM) 10K type strain sequencing project: providing services to taxonomists for standard genome sequencing and annotation.</title>
        <authorList>
            <consortium name="The Broad Institute Genomics Platform"/>
            <consortium name="The Broad Institute Genome Sequencing Center for Infectious Disease"/>
            <person name="Wu L."/>
            <person name="Ma J."/>
        </authorList>
    </citation>
    <scope>NUCLEOTIDE SEQUENCE [LARGE SCALE GENOMIC DNA]</scope>
    <source>
        <strain evidence="3 4">GX26</strain>
    </source>
</reference>
<dbReference type="GO" id="GO:0000287">
    <property type="term" value="F:magnesium ion binding"/>
    <property type="evidence" value="ECO:0007669"/>
    <property type="project" value="UniProtKB-UniRule"/>
</dbReference>
<dbReference type="GO" id="GO:0005524">
    <property type="term" value="F:ATP binding"/>
    <property type="evidence" value="ECO:0007669"/>
    <property type="project" value="UniProtKB-UniRule"/>
</dbReference>
<comment type="catalytic activity">
    <reaction evidence="1">
        <text>6-hydroxymethyl-7,8-dihydropterin + ATP = (7,8-dihydropterin-6-yl)methyl diphosphate + AMP + H(+)</text>
        <dbReference type="Rhea" id="RHEA:11412"/>
        <dbReference type="ChEBI" id="CHEBI:15378"/>
        <dbReference type="ChEBI" id="CHEBI:30616"/>
        <dbReference type="ChEBI" id="CHEBI:44841"/>
        <dbReference type="ChEBI" id="CHEBI:72950"/>
        <dbReference type="ChEBI" id="CHEBI:456215"/>
        <dbReference type="EC" id="2.7.6.3"/>
    </reaction>
</comment>
<dbReference type="RefSeq" id="WP_336350291.1">
    <property type="nucleotide sequence ID" value="NZ_JAZAQL010000002.1"/>
</dbReference>
<comment type="similarity">
    <text evidence="1">Belongs to the archaeal 6-HMPDK family.</text>
</comment>
<dbReference type="GO" id="GO:0046656">
    <property type="term" value="P:folic acid biosynthetic process"/>
    <property type="evidence" value="ECO:0007669"/>
    <property type="project" value="UniProtKB-KW"/>
</dbReference>
<dbReference type="GO" id="GO:0016301">
    <property type="term" value="F:kinase activity"/>
    <property type="evidence" value="ECO:0007669"/>
    <property type="project" value="UniProtKB-KW"/>
</dbReference>
<keyword evidence="1" id="KW-0547">Nucleotide-binding</keyword>
<dbReference type="InterPro" id="IPR027510">
    <property type="entry name" value="HMPDK_MptE"/>
</dbReference>
<dbReference type="AlphaFoldDB" id="A0ABD5VGM6"/>
<dbReference type="GO" id="GO:0003848">
    <property type="term" value="F:2-amino-4-hydroxy-6-hydroxymethyldihydropteridine diphosphokinase activity"/>
    <property type="evidence" value="ECO:0007669"/>
    <property type="project" value="UniProtKB-UniRule"/>
</dbReference>
<keyword evidence="1" id="KW-0460">Magnesium</keyword>
<dbReference type="PANTHER" id="PTHR39648">
    <property type="entry name" value="6-HYDROXYMETHYL-7,8-DIHYDROPTERIN PYROPHOSPHOKINASE"/>
    <property type="match status" value="1"/>
</dbReference>
<evidence type="ECO:0000259" key="2">
    <source>
        <dbReference type="Pfam" id="PF01973"/>
    </source>
</evidence>
<dbReference type="EC" id="2.7.6.3" evidence="1"/>
<dbReference type="EMBL" id="JBHSXN010000002">
    <property type="protein sequence ID" value="MFC6953330.1"/>
    <property type="molecule type" value="Genomic_DNA"/>
</dbReference>
<gene>
    <name evidence="1" type="primary">mptE</name>
    <name evidence="3" type="ORF">ACFQGB_10690</name>
</gene>
<evidence type="ECO:0000313" key="3">
    <source>
        <dbReference type="EMBL" id="MFC6953330.1"/>
    </source>
</evidence>
<name>A0ABD5VGM6_9EURY</name>
<keyword evidence="1" id="KW-0067">ATP-binding</keyword>
<keyword evidence="1" id="KW-0418">Kinase</keyword>
<proteinExistence type="inferred from homology"/>
<comment type="function">
    <text evidence="1">Catalyzes the transfer of diphosphate from ATP to 6-hydroxymethyl-7,8-dihydropterin (6-HMD), leading to 6-hydroxymethyl-7,8-dihydropterin diphosphate (6-HMDP).</text>
</comment>
<dbReference type="Proteomes" id="UP001596395">
    <property type="component" value="Unassembled WGS sequence"/>
</dbReference>
<keyword evidence="4" id="KW-1185">Reference proteome</keyword>
<comment type="cofactor">
    <cofactor evidence="1">
        <name>Mg(2+)</name>
        <dbReference type="ChEBI" id="CHEBI:18420"/>
    </cofactor>
</comment>
<comment type="pathway">
    <text evidence="1">Cofactor biosynthesis; tetrahydrofolate biosynthesis; 2-amino-4-hydroxy-6-hydroxymethyl-7,8-dihydropteridine diphosphate from 7,8-dihydroneopterin triphosphate: step 4/4.</text>
</comment>
<dbReference type="InterPro" id="IPR002826">
    <property type="entry name" value="MptE-like"/>
</dbReference>
<sequence>MDFETFEPAYEAVLADFGFDRAGDERARDVLADLSPKLSLAAFEGVLSGRDVAVVAPGPSLDADLDAVARVADDPDGAVLAVSSAAPVLREHDVAVDGYVTDLDAAPELAPALTREGVPSAVHAHGDNVPAVREVVPECDREHVLGTTQAAPRPDAGVVNVGGFTDGDRAAFLADHVGARSLSFPGWDLDDDAVDPMKARKLAWARRLLAWLERDRRARLGTDERFAVLDGHRDDVDLSFAEP</sequence>
<accession>A0ABD5VGM6</accession>
<protein>
    <recommendedName>
        <fullName evidence="1">6-hydroxymethyl-7,8-dihydropterin pyrophosphokinase</fullName>
        <shortName evidence="1">HPPK</shortName>
        <ecNumber evidence="1">2.7.6.3</ecNumber>
    </recommendedName>
    <alternativeName>
        <fullName evidence="1">2-amino-4-hydroxy-6-hydroxymethyldihydropteridine pyrophosphokinase</fullName>
    </alternativeName>
    <alternativeName>
        <fullName evidence="1">6-hydroxymethyl-7,8-dihydropterin diphosphokinase</fullName>
        <shortName evidence="1">6-HMPDK</shortName>
    </alternativeName>
    <alternativeName>
        <fullName evidence="1">7,8-dihydro-6-hydroxymethylpterin diphosphokinase</fullName>
    </alternativeName>
    <alternativeName>
        <fullName evidence="1">7,8-dihydro-6-hydroxymethylpterin pyrophosphokinase</fullName>
        <shortName evidence="1">PPPK</shortName>
    </alternativeName>
</protein>
<comment type="caution">
    <text evidence="3">The sequence shown here is derived from an EMBL/GenBank/DDBJ whole genome shotgun (WGS) entry which is preliminary data.</text>
</comment>
<keyword evidence="1" id="KW-0289">Folate biosynthesis</keyword>
<dbReference type="PANTHER" id="PTHR39648:SF1">
    <property type="entry name" value="6-HYDROXYMETHYL-7,8-DIHYDROPTERIN PYROPHOSPHOKINASE"/>
    <property type="match status" value="1"/>
</dbReference>
<keyword evidence="1" id="KW-0808">Transferase</keyword>
<dbReference type="Pfam" id="PF01973">
    <property type="entry name" value="MptE-like"/>
    <property type="match status" value="1"/>
</dbReference>
<dbReference type="GO" id="GO:0046654">
    <property type="term" value="P:tetrahydrofolate biosynthetic process"/>
    <property type="evidence" value="ECO:0007669"/>
    <property type="project" value="UniProtKB-UniRule"/>
</dbReference>
<dbReference type="HAMAP" id="MF_02131">
    <property type="entry name" value="HMPDK_arch"/>
    <property type="match status" value="1"/>
</dbReference>
<feature type="domain" description="6-hydroxymethylpterin diphosphokinase MptE-like" evidence="2">
    <location>
        <begin position="47"/>
        <end position="190"/>
    </location>
</feature>
<evidence type="ECO:0000313" key="4">
    <source>
        <dbReference type="Proteomes" id="UP001596395"/>
    </source>
</evidence>